<dbReference type="Gene3D" id="3.10.10.10">
    <property type="entry name" value="HIV Type 1 Reverse Transcriptase, subunit A, domain 1"/>
    <property type="match status" value="1"/>
</dbReference>
<feature type="compositionally biased region" description="Basic and acidic residues" evidence="4">
    <location>
        <begin position="42"/>
        <end position="58"/>
    </location>
</feature>
<dbReference type="SUPFAM" id="SSF47823">
    <property type="entry name" value="lambda integrase-like, N-terminal domain"/>
    <property type="match status" value="1"/>
</dbReference>
<dbReference type="InterPro" id="IPR010998">
    <property type="entry name" value="Integrase_recombinase_N"/>
</dbReference>
<dbReference type="EC" id="3.1.26.4" evidence="2"/>
<feature type="compositionally biased region" description="Polar residues" evidence="4">
    <location>
        <begin position="306"/>
        <end position="321"/>
    </location>
</feature>
<dbReference type="AlphaFoldDB" id="A0ABD0RGM3"/>
<dbReference type="PANTHER" id="PTHR33050:SF7">
    <property type="entry name" value="RIBONUCLEASE H"/>
    <property type="match status" value="1"/>
</dbReference>
<dbReference type="InterPro" id="IPR043128">
    <property type="entry name" value="Rev_trsase/Diguanyl_cyclase"/>
</dbReference>
<reference evidence="6 7" key="1">
    <citation type="submission" date="2024-05" db="EMBL/GenBank/DDBJ databases">
        <title>Genome sequencing and assembly of Indian major carp, Cirrhinus mrigala (Hamilton, 1822).</title>
        <authorList>
            <person name="Mohindra V."/>
            <person name="Chowdhury L.M."/>
            <person name="Lal K."/>
            <person name="Jena J.K."/>
        </authorList>
    </citation>
    <scope>NUCLEOTIDE SEQUENCE [LARGE SCALE GENOMIC DNA]</scope>
    <source>
        <strain evidence="6">CM1030</strain>
        <tissue evidence="6">Blood</tissue>
    </source>
</reference>
<feature type="compositionally biased region" description="Low complexity" evidence="4">
    <location>
        <begin position="21"/>
        <end position="38"/>
    </location>
</feature>
<evidence type="ECO:0000256" key="2">
    <source>
        <dbReference type="ARBA" id="ARBA00012180"/>
    </source>
</evidence>
<dbReference type="InterPro" id="IPR000477">
    <property type="entry name" value="RT_dom"/>
</dbReference>
<dbReference type="Pfam" id="PF00078">
    <property type="entry name" value="RVT_1"/>
    <property type="match status" value="1"/>
</dbReference>
<dbReference type="EMBL" id="JAMKFB020000003">
    <property type="protein sequence ID" value="KAL0197604.1"/>
    <property type="molecule type" value="Genomic_DNA"/>
</dbReference>
<evidence type="ECO:0000313" key="6">
    <source>
        <dbReference type="EMBL" id="KAL0197604.1"/>
    </source>
</evidence>
<feature type="non-terminal residue" evidence="6">
    <location>
        <position position="1"/>
    </location>
</feature>
<organism evidence="6 7">
    <name type="scientific">Cirrhinus mrigala</name>
    <name type="common">Mrigala</name>
    <dbReference type="NCBI Taxonomy" id="683832"/>
    <lineage>
        <taxon>Eukaryota</taxon>
        <taxon>Metazoa</taxon>
        <taxon>Chordata</taxon>
        <taxon>Craniata</taxon>
        <taxon>Vertebrata</taxon>
        <taxon>Euteleostomi</taxon>
        <taxon>Actinopterygii</taxon>
        <taxon>Neopterygii</taxon>
        <taxon>Teleostei</taxon>
        <taxon>Ostariophysi</taxon>
        <taxon>Cypriniformes</taxon>
        <taxon>Cyprinidae</taxon>
        <taxon>Labeoninae</taxon>
        <taxon>Labeonini</taxon>
        <taxon>Cirrhinus</taxon>
    </lineage>
</organism>
<evidence type="ECO:0000256" key="3">
    <source>
        <dbReference type="ARBA" id="ARBA00023125"/>
    </source>
</evidence>
<evidence type="ECO:0000256" key="1">
    <source>
        <dbReference type="ARBA" id="ARBA00010879"/>
    </source>
</evidence>
<dbReference type="GO" id="GO:0004523">
    <property type="term" value="F:RNA-DNA hybrid ribonuclease activity"/>
    <property type="evidence" value="ECO:0007669"/>
    <property type="project" value="UniProtKB-EC"/>
</dbReference>
<evidence type="ECO:0000256" key="4">
    <source>
        <dbReference type="SAM" id="MobiDB-lite"/>
    </source>
</evidence>
<dbReference type="InterPro" id="IPR052055">
    <property type="entry name" value="Hepadnavirus_pol/RT"/>
</dbReference>
<dbReference type="GO" id="GO:0003677">
    <property type="term" value="F:DNA binding"/>
    <property type="evidence" value="ECO:0007669"/>
    <property type="project" value="UniProtKB-KW"/>
</dbReference>
<feature type="domain" description="Reverse transcriptase" evidence="5">
    <location>
        <begin position="438"/>
        <end position="604"/>
    </location>
</feature>
<keyword evidence="7" id="KW-1185">Reference proteome</keyword>
<keyword evidence="3" id="KW-0238">DNA-binding</keyword>
<sequence>MSIAVSEEGLTPDEADESAERPPAVAAAAQSESEAELAGKSTDLEVPKAPSPEHSRLDDWFLGAGSDVPPRSTPVPFFPEVHEELTKTWRAPYMGRSHLSSSLLTTLDGRAATVRLQCTCARKTPPPGGIVPASCPKPAYSAAGQAASALHAMAILQVHKGKALKELHQGGPDPRLMQELRTATDFALRAMKVMSTMVVQERHLWLNLAQMSDADHVRFLDALISQAGLFGDTFSAVQKQTEVIKHMLPQRESTKPPGARPPSAPLRLLHLLHLSATSKEATPQPSNGPAKNIRKSVNLDPHSQKEQFSQSVFEQRFASSDSDSERDFATIAGTTGEGKSCSPQHDFSPERFIFWVGSRSHRGYISDGSVDPTSSAAGGLVNAPQSHWLIQTVRLGYAIQFTRHPPRFRGILFTSVHSDTDASVLRAEIVVLLAKNAIEPVPPAEMKSGFYSPYFIVPKKSGGLRPILDLRILNRSLHRLPFKMLTAKRILSCVRHQDWFAAIDLKDTYFHGRVYQYKVLPFGLALSPHVFSKLTESALSPLWEKGIRILNYLDDWLLIAHSRGLLCEHRDLVLRHLSLLGLQVNWEKSKLSPVQSISFLGMELDSVDMTARLMDECVHRSHSYTARAAPYETASALAIWPDPKLGMAPRWTDPAFLRAGVPLGQVSWHVVVNTDASKTGWGAVCNGQAASGSWTRPLTQARAPSTRQAYALKWGLLADWCSSRQEDPQSCAVGVVLSFLQEKLERRLSSSTLKVYVAAIAAYHDTVDGLSLGKHHLII</sequence>
<dbReference type="PANTHER" id="PTHR33050">
    <property type="entry name" value="REVERSE TRANSCRIPTASE DOMAIN-CONTAINING PROTEIN"/>
    <property type="match status" value="1"/>
</dbReference>
<dbReference type="PROSITE" id="PS50878">
    <property type="entry name" value="RT_POL"/>
    <property type="match status" value="1"/>
</dbReference>
<feature type="non-terminal residue" evidence="6">
    <location>
        <position position="779"/>
    </location>
</feature>
<dbReference type="InterPro" id="IPR043502">
    <property type="entry name" value="DNA/RNA_pol_sf"/>
</dbReference>
<protein>
    <recommendedName>
        <fullName evidence="2">ribonuclease H</fullName>
        <ecNumber evidence="2">3.1.26.4</ecNumber>
    </recommendedName>
</protein>
<dbReference type="SUPFAM" id="SSF56672">
    <property type="entry name" value="DNA/RNA polymerases"/>
    <property type="match status" value="1"/>
</dbReference>
<proteinExistence type="inferred from homology"/>
<dbReference type="CDD" id="cd03714">
    <property type="entry name" value="RT_DIRS1"/>
    <property type="match status" value="1"/>
</dbReference>
<accession>A0ABD0RGM3</accession>
<feature type="region of interest" description="Disordered" evidence="4">
    <location>
        <begin position="1"/>
        <end position="58"/>
    </location>
</feature>
<feature type="region of interest" description="Disordered" evidence="4">
    <location>
        <begin position="304"/>
        <end position="325"/>
    </location>
</feature>
<name>A0ABD0RGM3_CIRMR</name>
<evidence type="ECO:0000313" key="7">
    <source>
        <dbReference type="Proteomes" id="UP001529510"/>
    </source>
</evidence>
<dbReference type="Proteomes" id="UP001529510">
    <property type="component" value="Unassembled WGS sequence"/>
</dbReference>
<dbReference type="Gene3D" id="1.10.150.130">
    <property type="match status" value="1"/>
</dbReference>
<evidence type="ECO:0000259" key="5">
    <source>
        <dbReference type="PROSITE" id="PS50878"/>
    </source>
</evidence>
<comment type="similarity">
    <text evidence="1">Belongs to the beta type-B retroviral polymerase family. HERV class-II K(HML-2) pol subfamily.</text>
</comment>
<comment type="caution">
    <text evidence="6">The sequence shown here is derived from an EMBL/GenBank/DDBJ whole genome shotgun (WGS) entry which is preliminary data.</text>
</comment>
<dbReference type="Gene3D" id="3.30.70.270">
    <property type="match status" value="1"/>
</dbReference>
<gene>
    <name evidence="6" type="ORF">M9458_006144</name>
</gene>